<evidence type="ECO:0000256" key="3">
    <source>
        <dbReference type="ARBA" id="ARBA00023172"/>
    </source>
</evidence>
<comment type="caution">
    <text evidence="7">The sequence shown here is derived from an EMBL/GenBank/DDBJ whole genome shotgun (WGS) entry which is preliminary data.</text>
</comment>
<evidence type="ECO:0000313" key="8">
    <source>
        <dbReference type="Proteomes" id="UP000435910"/>
    </source>
</evidence>
<sequence length="355" mass="41596">MKLLPRISINLGTKQLNSGGELMAKEIKQNMIRPRAKKLPDVTDKMWGQVDEEHRNLTEEFLDAHSFRNKTRKQYTSSLRQFFWWVHNSLNGKKLYKITKRDFIRYQSFLKNRGMSSSGIALKKAGVSSLNNYIENVVAEDDDNYKTFRNFTRGLPAIPKTVTYEKVKITYEDYQTMMKALEEDENYLGMAWLATAFNVGARRAEIIQFKTEILDYPIPEGQQYVLSHKVFGKGSGEGKVLEYMINTEALKYLKLWHEKRGYDHEYLFTTTYGGQPKQMSETWADYFCSDVLSDILGRRINPHLFKASCITYLLEVKKIKIELVSKYIAQHEDVSTTIKHYDLRDFKEEKNQIFM</sequence>
<dbReference type="SUPFAM" id="SSF56349">
    <property type="entry name" value="DNA breaking-rejoining enzymes"/>
    <property type="match status" value="1"/>
</dbReference>
<evidence type="ECO:0000256" key="2">
    <source>
        <dbReference type="ARBA" id="ARBA00023125"/>
    </source>
</evidence>
<feature type="domain" description="Tyr recombinase" evidence="5">
    <location>
        <begin position="164"/>
        <end position="355"/>
    </location>
</feature>
<dbReference type="InterPro" id="IPR011010">
    <property type="entry name" value="DNA_brk_join_enz"/>
</dbReference>
<evidence type="ECO:0000259" key="5">
    <source>
        <dbReference type="PROSITE" id="PS51898"/>
    </source>
</evidence>
<comment type="similarity">
    <text evidence="1">Belongs to the 'phage' integrase family.</text>
</comment>
<protein>
    <submittedName>
        <fullName evidence="7">Tyrosine recombinase XerC</fullName>
    </submittedName>
</protein>
<name>A0A8B5Y9Z0_BACLI</name>
<accession>A0A8B5Y9Z0</accession>
<reference evidence="7 8" key="1">
    <citation type="submission" date="2019-06" db="EMBL/GenBank/DDBJ databases">
        <title>Genome sequence analysis of &gt;100 Bacillus licheniformis strains suggests intrinsic resistance to this species.</title>
        <authorList>
            <person name="Wels M."/>
            <person name="Siezen R.J."/>
            <person name="Johansen E."/>
            <person name="Stuer-Lauridsen B."/>
            <person name="Bjerre K."/>
            <person name="Nielsen B.K.K."/>
        </authorList>
    </citation>
    <scope>NUCLEOTIDE SEQUENCE [LARGE SCALE GENOMIC DNA]</scope>
    <source>
        <strain evidence="7 8">BAC-16736</strain>
    </source>
</reference>
<dbReference type="PROSITE" id="PS51898">
    <property type="entry name" value="TYR_RECOMBINASE"/>
    <property type="match status" value="1"/>
</dbReference>
<dbReference type="InterPro" id="IPR002104">
    <property type="entry name" value="Integrase_catalytic"/>
</dbReference>
<organism evidence="7 8">
    <name type="scientific">Bacillus licheniformis</name>
    <dbReference type="NCBI Taxonomy" id="1402"/>
    <lineage>
        <taxon>Bacteria</taxon>
        <taxon>Bacillati</taxon>
        <taxon>Bacillota</taxon>
        <taxon>Bacilli</taxon>
        <taxon>Bacillales</taxon>
        <taxon>Bacillaceae</taxon>
        <taxon>Bacillus</taxon>
    </lineage>
</organism>
<dbReference type="AlphaFoldDB" id="A0A8B5Y9Z0"/>
<dbReference type="InterPro" id="IPR044068">
    <property type="entry name" value="CB"/>
</dbReference>
<dbReference type="EMBL" id="NILC01000026">
    <property type="protein sequence ID" value="TWL25375.1"/>
    <property type="molecule type" value="Genomic_DNA"/>
</dbReference>
<dbReference type="InterPro" id="IPR013762">
    <property type="entry name" value="Integrase-like_cat_sf"/>
</dbReference>
<proteinExistence type="inferred from homology"/>
<dbReference type="GO" id="GO:0015074">
    <property type="term" value="P:DNA integration"/>
    <property type="evidence" value="ECO:0007669"/>
    <property type="project" value="InterPro"/>
</dbReference>
<dbReference type="InterPro" id="IPR050090">
    <property type="entry name" value="Tyrosine_recombinase_XerCD"/>
</dbReference>
<keyword evidence="2 4" id="KW-0238">DNA-binding</keyword>
<evidence type="ECO:0000313" key="7">
    <source>
        <dbReference type="EMBL" id="TWL25375.1"/>
    </source>
</evidence>
<dbReference type="Proteomes" id="UP000435910">
    <property type="component" value="Unassembled WGS sequence"/>
</dbReference>
<dbReference type="CDD" id="cd00397">
    <property type="entry name" value="DNA_BRE_C"/>
    <property type="match status" value="1"/>
</dbReference>
<evidence type="ECO:0000256" key="1">
    <source>
        <dbReference type="ARBA" id="ARBA00008857"/>
    </source>
</evidence>
<dbReference type="GO" id="GO:0006310">
    <property type="term" value="P:DNA recombination"/>
    <property type="evidence" value="ECO:0007669"/>
    <property type="project" value="UniProtKB-KW"/>
</dbReference>
<gene>
    <name evidence="7" type="ORF">CHCC16736_4258</name>
</gene>
<dbReference type="PANTHER" id="PTHR30349:SF64">
    <property type="entry name" value="PROPHAGE INTEGRASE INTD-RELATED"/>
    <property type="match status" value="1"/>
</dbReference>
<evidence type="ECO:0000256" key="4">
    <source>
        <dbReference type="PROSITE-ProRule" id="PRU01248"/>
    </source>
</evidence>
<dbReference type="PROSITE" id="PS51900">
    <property type="entry name" value="CB"/>
    <property type="match status" value="1"/>
</dbReference>
<dbReference type="InterPro" id="IPR010998">
    <property type="entry name" value="Integrase_recombinase_N"/>
</dbReference>
<dbReference type="GO" id="GO:0003677">
    <property type="term" value="F:DNA binding"/>
    <property type="evidence" value="ECO:0007669"/>
    <property type="project" value="UniProtKB-UniRule"/>
</dbReference>
<dbReference type="Gene3D" id="1.10.443.10">
    <property type="entry name" value="Intergrase catalytic core"/>
    <property type="match status" value="1"/>
</dbReference>
<dbReference type="Gene3D" id="1.10.150.130">
    <property type="match status" value="1"/>
</dbReference>
<feature type="domain" description="Core-binding (CB)" evidence="6">
    <location>
        <begin position="52"/>
        <end position="135"/>
    </location>
</feature>
<evidence type="ECO:0000259" key="6">
    <source>
        <dbReference type="PROSITE" id="PS51900"/>
    </source>
</evidence>
<keyword evidence="3" id="KW-0233">DNA recombination</keyword>
<dbReference type="PANTHER" id="PTHR30349">
    <property type="entry name" value="PHAGE INTEGRASE-RELATED"/>
    <property type="match status" value="1"/>
</dbReference>